<dbReference type="AlphaFoldDB" id="A0A6C0E1C0"/>
<reference evidence="1" key="1">
    <citation type="journal article" date="2020" name="Nature">
        <title>Giant virus diversity and host interactions through global metagenomics.</title>
        <authorList>
            <person name="Schulz F."/>
            <person name="Roux S."/>
            <person name="Paez-Espino D."/>
            <person name="Jungbluth S."/>
            <person name="Walsh D.A."/>
            <person name="Denef V.J."/>
            <person name="McMahon K.D."/>
            <person name="Konstantinidis K.T."/>
            <person name="Eloe-Fadrosh E.A."/>
            <person name="Kyrpides N.C."/>
            <person name="Woyke T."/>
        </authorList>
    </citation>
    <scope>NUCLEOTIDE SEQUENCE</scope>
    <source>
        <strain evidence="1">GVMAG-M-3300023179-111</strain>
    </source>
</reference>
<name>A0A6C0E1C0_9ZZZZ</name>
<accession>A0A6C0E1C0</accession>
<proteinExistence type="predicted"/>
<sequence length="47" mass="5694">MILNTIKIYVLLMYSKKIIIYNVYNNNITINQFILDNLTYYLINISF</sequence>
<dbReference type="EMBL" id="MN739709">
    <property type="protein sequence ID" value="QHT22411.1"/>
    <property type="molecule type" value="Genomic_DNA"/>
</dbReference>
<organism evidence="1">
    <name type="scientific">viral metagenome</name>
    <dbReference type="NCBI Taxonomy" id="1070528"/>
    <lineage>
        <taxon>unclassified sequences</taxon>
        <taxon>metagenomes</taxon>
        <taxon>organismal metagenomes</taxon>
    </lineage>
</organism>
<protein>
    <submittedName>
        <fullName evidence="1">Uncharacterized protein</fullName>
    </submittedName>
</protein>
<evidence type="ECO:0000313" key="1">
    <source>
        <dbReference type="EMBL" id="QHT22411.1"/>
    </source>
</evidence>